<comment type="caution">
    <text evidence="2">The sequence shown here is derived from an EMBL/GenBank/DDBJ whole genome shotgun (WGS) entry which is preliminary data.</text>
</comment>
<dbReference type="PANTHER" id="PTHR43747:SF1">
    <property type="entry name" value="SLR1998 PROTEIN"/>
    <property type="match status" value="1"/>
</dbReference>
<dbReference type="InterPro" id="IPR050816">
    <property type="entry name" value="Flavin-dep_Halogenase_NPB"/>
</dbReference>
<gene>
    <name evidence="2" type="ORF">T190607A01A_20230</name>
</gene>
<evidence type="ECO:0000259" key="1">
    <source>
        <dbReference type="Pfam" id="PF01494"/>
    </source>
</evidence>
<dbReference type="Gene3D" id="3.50.50.60">
    <property type="entry name" value="FAD/NAD(P)-binding domain"/>
    <property type="match status" value="1"/>
</dbReference>
<dbReference type="Gene3D" id="3.30.9.100">
    <property type="match status" value="1"/>
</dbReference>
<name>A0ABP1ENJ5_9FLAO</name>
<organism evidence="2 3">
    <name type="scientific">Tenacibaculum platacis</name>
    <dbReference type="NCBI Taxonomy" id="3137852"/>
    <lineage>
        <taxon>Bacteria</taxon>
        <taxon>Pseudomonadati</taxon>
        <taxon>Bacteroidota</taxon>
        <taxon>Flavobacteriia</taxon>
        <taxon>Flavobacteriales</taxon>
        <taxon>Flavobacteriaceae</taxon>
        <taxon>Tenacibaculum</taxon>
    </lineage>
</organism>
<dbReference type="InterPro" id="IPR002938">
    <property type="entry name" value="FAD-bd"/>
</dbReference>
<evidence type="ECO:0000313" key="3">
    <source>
        <dbReference type="Proteomes" id="UP001497416"/>
    </source>
</evidence>
<dbReference type="SUPFAM" id="SSF51905">
    <property type="entry name" value="FAD/NAD(P)-binding domain"/>
    <property type="match status" value="1"/>
</dbReference>
<sequence>MSYCTMNTNHNTEILIIGGGIAGCIAAISLSETYNVTLIDKLEEPVNKVGESLAPATQRVFNALGLSLNDDHYENLFLNNLGMQSYWGSDQLQILDHLRNPDGLSKSVDRKKLGLFLREKALEKGVKGFWGYRLFSSDYSNQKWKVICKKDNPKNRTSITIDTDFLIDATGRNSHFARSLGIKRTHFDSLISCWLTVPNTSKNTMSSIISDEFGWWYSAVLPENKRVISYQTDSDIFDKKVFKNFTSFSQLLRKNSTINKLVEHHTDGVDFHGVVSANSTKLNMVVGQQWLALGDAALSFDPLSSQGIFNAMANAMQVSELLKTSQLSDLTDPEKMNQFSKQYTSQIESVWAHYVKHKNLFYGAETRWNNSIFWKRRLENAFVL</sequence>
<dbReference type="Pfam" id="PF01494">
    <property type="entry name" value="FAD_binding_3"/>
    <property type="match status" value="1"/>
</dbReference>
<evidence type="ECO:0000313" key="2">
    <source>
        <dbReference type="EMBL" id="CAL2084004.1"/>
    </source>
</evidence>
<feature type="domain" description="FAD-binding" evidence="1">
    <location>
        <begin position="12"/>
        <end position="322"/>
    </location>
</feature>
<dbReference type="PANTHER" id="PTHR43747">
    <property type="entry name" value="FAD-BINDING PROTEIN"/>
    <property type="match status" value="1"/>
</dbReference>
<protein>
    <submittedName>
        <fullName evidence="2">FAD_binding_3 domain-containing protein</fullName>
    </submittedName>
</protein>
<dbReference type="RefSeq" id="WP_348711643.1">
    <property type="nucleotide sequence ID" value="NZ_CAXIXY010000004.1"/>
</dbReference>
<keyword evidence="3" id="KW-1185">Reference proteome</keyword>
<proteinExistence type="predicted"/>
<dbReference type="EMBL" id="CAXIXY010000004">
    <property type="protein sequence ID" value="CAL2084004.1"/>
    <property type="molecule type" value="Genomic_DNA"/>
</dbReference>
<reference evidence="2 3" key="1">
    <citation type="submission" date="2024-05" db="EMBL/GenBank/DDBJ databases">
        <authorList>
            <person name="Duchaud E."/>
        </authorList>
    </citation>
    <scope>NUCLEOTIDE SEQUENCE [LARGE SCALE GENOMIC DNA]</scope>
    <source>
        <strain evidence="2">Ena-SAMPLE-TAB-13-05-2024-13:56:06:370-140302</strain>
    </source>
</reference>
<dbReference type="Proteomes" id="UP001497416">
    <property type="component" value="Unassembled WGS sequence"/>
</dbReference>
<accession>A0ABP1ENJ5</accession>
<dbReference type="InterPro" id="IPR036188">
    <property type="entry name" value="FAD/NAD-bd_sf"/>
</dbReference>